<dbReference type="InterPro" id="IPR037143">
    <property type="entry name" value="4-PPantetheinyl_Trfase_dom_sf"/>
</dbReference>
<evidence type="ECO:0000256" key="7">
    <source>
        <dbReference type="ARBA" id="ARBA00022832"/>
    </source>
</evidence>
<keyword evidence="7 11" id="KW-0276">Fatty acid metabolism</keyword>
<dbReference type="EC" id="2.7.8.7" evidence="11"/>
<feature type="domain" description="4'-phosphopantetheinyl transferase" evidence="12">
    <location>
        <begin position="4"/>
        <end position="103"/>
    </location>
</feature>
<dbReference type="AlphaFoldDB" id="A0A4R5NRF7"/>
<evidence type="ECO:0000256" key="5">
    <source>
        <dbReference type="ARBA" id="ARBA00022679"/>
    </source>
</evidence>
<dbReference type="STRING" id="1122149.FD44_GL000234"/>
<dbReference type="GO" id="GO:0005829">
    <property type="term" value="C:cytosol"/>
    <property type="evidence" value="ECO:0007669"/>
    <property type="project" value="TreeGrafter"/>
</dbReference>
<dbReference type="InterPro" id="IPR004568">
    <property type="entry name" value="Ppantetheine-prot_Trfase_dom"/>
</dbReference>
<dbReference type="Gene3D" id="3.90.470.20">
    <property type="entry name" value="4'-phosphopantetheinyl transferase domain"/>
    <property type="match status" value="1"/>
</dbReference>
<gene>
    <name evidence="11" type="primary">acpS</name>
    <name evidence="13" type="ORF">C5L31_000702</name>
</gene>
<dbReference type="InterPro" id="IPR050559">
    <property type="entry name" value="P-Pant_transferase_sf"/>
</dbReference>
<keyword evidence="5 11" id="KW-0808">Transferase</keyword>
<comment type="catalytic activity">
    <reaction evidence="11">
        <text>apo-[ACP] + CoA = holo-[ACP] + adenosine 3',5'-bisphosphate + H(+)</text>
        <dbReference type="Rhea" id="RHEA:12068"/>
        <dbReference type="Rhea" id="RHEA-COMP:9685"/>
        <dbReference type="Rhea" id="RHEA-COMP:9690"/>
        <dbReference type="ChEBI" id="CHEBI:15378"/>
        <dbReference type="ChEBI" id="CHEBI:29999"/>
        <dbReference type="ChEBI" id="CHEBI:57287"/>
        <dbReference type="ChEBI" id="CHEBI:58343"/>
        <dbReference type="ChEBI" id="CHEBI:64479"/>
        <dbReference type="EC" id="2.7.8.7"/>
    </reaction>
</comment>
<evidence type="ECO:0000313" key="13">
    <source>
        <dbReference type="EMBL" id="TDG79435.1"/>
    </source>
</evidence>
<dbReference type="HAMAP" id="MF_00101">
    <property type="entry name" value="AcpS"/>
    <property type="match status" value="1"/>
</dbReference>
<dbReference type="RefSeq" id="WP_010620760.1">
    <property type="nucleotide sequence ID" value="NZ_CP042371.1"/>
</dbReference>
<comment type="similarity">
    <text evidence="2">Belongs to the P-Pant transferase superfamily. Gsp/Sfp/HetI/AcpT family.</text>
</comment>
<keyword evidence="14" id="KW-1185">Reference proteome</keyword>
<evidence type="ECO:0000256" key="2">
    <source>
        <dbReference type="ARBA" id="ARBA00010990"/>
    </source>
</evidence>
<dbReference type="NCBIfam" id="TIGR00516">
    <property type="entry name" value="acpS"/>
    <property type="match status" value="1"/>
</dbReference>
<evidence type="ECO:0000256" key="8">
    <source>
        <dbReference type="ARBA" id="ARBA00022842"/>
    </source>
</evidence>
<evidence type="ECO:0000256" key="10">
    <source>
        <dbReference type="ARBA" id="ARBA00023160"/>
    </source>
</evidence>
<accession>A0A4R5NRF7</accession>
<evidence type="ECO:0000313" key="14">
    <source>
        <dbReference type="Proteomes" id="UP000294854"/>
    </source>
</evidence>
<evidence type="ECO:0000256" key="1">
    <source>
        <dbReference type="ARBA" id="ARBA00001946"/>
    </source>
</evidence>
<comment type="subcellular location">
    <subcellularLocation>
        <location evidence="11">Cytoplasm</location>
    </subcellularLocation>
</comment>
<sequence length="120" mass="13254">MIYGLGIDIEEIDRLKTGEGSQTSLANRILTDVELAAYQQLEGRAALVYLANRWSAKEAYSKAFGTGIGKRLGFKELEVAADDLGKPVFSHHPFEGSAFLSISHTKKLVMTEVILERKLI</sequence>
<dbReference type="PANTHER" id="PTHR12215:SF10">
    <property type="entry name" value="L-AMINOADIPATE-SEMIALDEHYDE DEHYDROGENASE-PHOSPHOPANTETHEINYL TRANSFERASE"/>
    <property type="match status" value="1"/>
</dbReference>
<evidence type="ECO:0000256" key="3">
    <source>
        <dbReference type="ARBA" id="ARBA00022490"/>
    </source>
</evidence>
<dbReference type="GO" id="GO:0000287">
    <property type="term" value="F:magnesium ion binding"/>
    <property type="evidence" value="ECO:0007669"/>
    <property type="project" value="UniProtKB-UniRule"/>
</dbReference>
<dbReference type="Proteomes" id="UP000294854">
    <property type="component" value="Unassembled WGS sequence"/>
</dbReference>
<keyword evidence="9 11" id="KW-0443">Lipid metabolism</keyword>
<dbReference type="EMBL" id="PUFO01000023">
    <property type="protein sequence ID" value="TDG79435.1"/>
    <property type="molecule type" value="Genomic_DNA"/>
</dbReference>
<comment type="similarity">
    <text evidence="11">Belongs to the P-Pant transferase superfamily. AcpS family.</text>
</comment>
<keyword evidence="3 11" id="KW-0963">Cytoplasm</keyword>
<evidence type="ECO:0000256" key="4">
    <source>
        <dbReference type="ARBA" id="ARBA00022516"/>
    </source>
</evidence>
<dbReference type="GO" id="GO:0008897">
    <property type="term" value="F:holo-[acyl-carrier-protein] synthase activity"/>
    <property type="evidence" value="ECO:0007669"/>
    <property type="project" value="UniProtKB-UniRule"/>
</dbReference>
<organism evidence="13 14">
    <name type="scientific">Secundilactobacillus malefermentans</name>
    <dbReference type="NCBI Taxonomy" id="176292"/>
    <lineage>
        <taxon>Bacteria</taxon>
        <taxon>Bacillati</taxon>
        <taxon>Bacillota</taxon>
        <taxon>Bacilli</taxon>
        <taxon>Lactobacillales</taxon>
        <taxon>Lactobacillaceae</taxon>
        <taxon>Secundilactobacillus</taxon>
    </lineage>
</organism>
<dbReference type="InterPro" id="IPR002582">
    <property type="entry name" value="ACPS"/>
</dbReference>
<evidence type="ECO:0000256" key="11">
    <source>
        <dbReference type="HAMAP-Rule" id="MF_00101"/>
    </source>
</evidence>
<evidence type="ECO:0000259" key="12">
    <source>
        <dbReference type="Pfam" id="PF01648"/>
    </source>
</evidence>
<dbReference type="InterPro" id="IPR008278">
    <property type="entry name" value="4-PPantetheinyl_Trfase_dom"/>
</dbReference>
<keyword evidence="6 11" id="KW-0479">Metal-binding</keyword>
<proteinExistence type="inferred from homology"/>
<evidence type="ECO:0000256" key="9">
    <source>
        <dbReference type="ARBA" id="ARBA00023098"/>
    </source>
</evidence>
<dbReference type="PANTHER" id="PTHR12215">
    <property type="entry name" value="PHOSPHOPANTETHEINE TRANSFERASE"/>
    <property type="match status" value="1"/>
</dbReference>
<keyword evidence="8 11" id="KW-0460">Magnesium</keyword>
<dbReference type="SUPFAM" id="SSF56214">
    <property type="entry name" value="4'-phosphopantetheinyl transferase"/>
    <property type="match status" value="1"/>
</dbReference>
<comment type="cofactor">
    <cofactor evidence="1 11">
        <name>Mg(2+)</name>
        <dbReference type="ChEBI" id="CHEBI:18420"/>
    </cofactor>
</comment>
<feature type="binding site" evidence="11">
    <location>
        <position position="58"/>
    </location>
    <ligand>
        <name>Mg(2+)</name>
        <dbReference type="ChEBI" id="CHEBI:18420"/>
    </ligand>
</feature>
<dbReference type="GO" id="GO:0006633">
    <property type="term" value="P:fatty acid biosynthetic process"/>
    <property type="evidence" value="ECO:0007669"/>
    <property type="project" value="UniProtKB-UniRule"/>
</dbReference>
<dbReference type="OrthoDB" id="517356at2"/>
<name>A0A4R5NRF7_9LACO</name>
<reference evidence="13 14" key="1">
    <citation type="journal article" date="2019" name="Appl. Microbiol. Biotechnol.">
        <title>Uncovering carbohydrate metabolism through a genotype-phenotype association study of 56 lactic acid bacteria genomes.</title>
        <authorList>
            <person name="Buron-Moles G."/>
            <person name="Chailyan A."/>
            <person name="Dolejs I."/>
            <person name="Forster J."/>
            <person name="Miks M.H."/>
        </authorList>
    </citation>
    <scope>NUCLEOTIDE SEQUENCE [LARGE SCALE GENOMIC DNA]</scope>
    <source>
        <strain evidence="13 14">ATCC 49373</strain>
    </source>
</reference>
<protein>
    <recommendedName>
        <fullName evidence="11">Holo-[acyl-carrier-protein] synthase</fullName>
        <shortName evidence="11">Holo-ACP synthase</shortName>
        <ecNumber evidence="11">2.7.8.7</ecNumber>
    </recommendedName>
    <alternativeName>
        <fullName evidence="11">4'-phosphopantetheinyl transferase AcpS</fullName>
    </alternativeName>
</protein>
<dbReference type="Pfam" id="PF01648">
    <property type="entry name" value="ACPS"/>
    <property type="match status" value="1"/>
</dbReference>
<dbReference type="GO" id="GO:0019878">
    <property type="term" value="P:lysine biosynthetic process via aminoadipic acid"/>
    <property type="evidence" value="ECO:0007669"/>
    <property type="project" value="TreeGrafter"/>
</dbReference>
<comment type="caution">
    <text evidence="13">The sequence shown here is derived from an EMBL/GenBank/DDBJ whole genome shotgun (WGS) entry which is preliminary data.</text>
</comment>
<feature type="binding site" evidence="11">
    <location>
        <position position="8"/>
    </location>
    <ligand>
        <name>Mg(2+)</name>
        <dbReference type="ChEBI" id="CHEBI:18420"/>
    </ligand>
</feature>
<keyword evidence="10 11" id="KW-0275">Fatty acid biosynthesis</keyword>
<keyword evidence="4 11" id="KW-0444">Lipid biosynthesis</keyword>
<evidence type="ECO:0000256" key="6">
    <source>
        <dbReference type="ARBA" id="ARBA00022723"/>
    </source>
</evidence>
<comment type="function">
    <text evidence="11">Transfers the 4'-phosphopantetheine moiety from coenzyme A to a Ser of acyl-carrier-protein.</text>
</comment>
<dbReference type="NCBIfam" id="TIGR00556">
    <property type="entry name" value="pantethn_trn"/>
    <property type="match status" value="1"/>
</dbReference>